<protein>
    <submittedName>
        <fullName evidence="1">Sporulation protein YqfC</fullName>
    </submittedName>
</protein>
<gene>
    <name evidence="1" type="ORF">BME96_08560</name>
</gene>
<dbReference type="InterPro" id="IPR022477">
    <property type="entry name" value="Spore_YqfC"/>
</dbReference>
<dbReference type="InterPro" id="IPR022476">
    <property type="entry name" value="Spore_YabP/YqfC"/>
</dbReference>
<dbReference type="KEGG" id="vhl:BME96_08560"/>
<proteinExistence type="predicted"/>
<reference evidence="1 2" key="1">
    <citation type="submission" date="2016-11" db="EMBL/GenBank/DDBJ databases">
        <title>Complete genome sequencing of Virgibacillus halodenitrificans PDB-F2.</title>
        <authorList>
            <person name="Sun Z."/>
            <person name="Zhou Y."/>
            <person name="Li H."/>
        </authorList>
    </citation>
    <scope>NUCLEOTIDE SEQUENCE [LARGE SCALE GENOMIC DNA]</scope>
    <source>
        <strain evidence="1 2">PDB-F2</strain>
    </source>
</reference>
<dbReference type="EMBL" id="CP017962">
    <property type="protein sequence ID" value="APC48223.1"/>
    <property type="molecule type" value="Genomic_DNA"/>
</dbReference>
<dbReference type="AlphaFoldDB" id="A0AAC9IZB5"/>
<dbReference type="NCBIfam" id="TIGR02856">
    <property type="entry name" value="spore_yqfC"/>
    <property type="match status" value="1"/>
</dbReference>
<accession>A0AAC9IZB5</accession>
<organism evidence="1 2">
    <name type="scientific">Virgibacillus halodenitrificans</name>
    <name type="common">Bacillus halodenitrificans</name>
    <dbReference type="NCBI Taxonomy" id="1482"/>
    <lineage>
        <taxon>Bacteria</taxon>
        <taxon>Bacillati</taxon>
        <taxon>Bacillota</taxon>
        <taxon>Bacilli</taxon>
        <taxon>Bacillales</taxon>
        <taxon>Bacillaceae</taxon>
        <taxon>Virgibacillus</taxon>
    </lineage>
</organism>
<sequence length="93" mass="10698">MKKLQQGLRPWLTKYLAFPSDIMLELPRITVVGQIHVYIENHKGLATYSESELKLKMNKGYVKITGSSFVLKMMLPEEILLEGVIRDITFVTD</sequence>
<dbReference type="GeneID" id="71514444"/>
<evidence type="ECO:0000313" key="2">
    <source>
        <dbReference type="Proteomes" id="UP000182945"/>
    </source>
</evidence>
<dbReference type="Pfam" id="PF07873">
    <property type="entry name" value="YabP"/>
    <property type="match status" value="1"/>
</dbReference>
<dbReference type="Proteomes" id="UP000182945">
    <property type="component" value="Chromosome"/>
</dbReference>
<evidence type="ECO:0000313" key="1">
    <source>
        <dbReference type="EMBL" id="APC48223.1"/>
    </source>
</evidence>
<dbReference type="RefSeq" id="WP_019377986.1">
    <property type="nucleotide sequence ID" value="NZ_CP017962.1"/>
</dbReference>
<name>A0AAC9IZB5_VIRHA</name>